<feature type="transmembrane region" description="Helical" evidence="5">
    <location>
        <begin position="316"/>
        <end position="341"/>
    </location>
</feature>
<dbReference type="STRING" id="857342.A0A2T3B4X1"/>
<dbReference type="PANTHER" id="PTHR23502:SF50">
    <property type="entry name" value="TRANSPORTER, PUTATIVE (AFU_ORTHOLOGUE AFUA_5G00430)-RELATED"/>
    <property type="match status" value="1"/>
</dbReference>
<evidence type="ECO:0000256" key="5">
    <source>
        <dbReference type="SAM" id="Phobius"/>
    </source>
</evidence>
<dbReference type="Gene3D" id="1.20.1250.20">
    <property type="entry name" value="MFS general substrate transporter like domains"/>
    <property type="match status" value="1"/>
</dbReference>
<keyword evidence="2 5" id="KW-0812">Transmembrane</keyword>
<evidence type="ECO:0000256" key="4">
    <source>
        <dbReference type="ARBA" id="ARBA00023136"/>
    </source>
</evidence>
<protein>
    <recommendedName>
        <fullName evidence="8">Major facilitator superfamily (MFS) profile domain-containing protein</fullName>
    </recommendedName>
</protein>
<dbReference type="FunCoup" id="A0A2T3B4X1">
    <property type="interactions" value="18"/>
</dbReference>
<feature type="transmembrane region" description="Helical" evidence="5">
    <location>
        <begin position="93"/>
        <end position="113"/>
    </location>
</feature>
<evidence type="ECO:0000256" key="3">
    <source>
        <dbReference type="ARBA" id="ARBA00022989"/>
    </source>
</evidence>
<dbReference type="GO" id="GO:0005886">
    <property type="term" value="C:plasma membrane"/>
    <property type="evidence" value="ECO:0007669"/>
    <property type="project" value="TreeGrafter"/>
</dbReference>
<comment type="subcellular location">
    <subcellularLocation>
        <location evidence="1">Membrane</location>
        <topology evidence="1">Multi-pass membrane protein</topology>
    </subcellularLocation>
</comment>
<dbReference type="Proteomes" id="UP000241818">
    <property type="component" value="Unassembled WGS sequence"/>
</dbReference>
<dbReference type="PANTHER" id="PTHR23502">
    <property type="entry name" value="MAJOR FACILITATOR SUPERFAMILY"/>
    <property type="match status" value="1"/>
</dbReference>
<gene>
    <name evidence="6" type="ORF">M430DRAFT_101119</name>
</gene>
<organism evidence="6 7">
    <name type="scientific">Amorphotheca resinae ATCC 22711</name>
    <dbReference type="NCBI Taxonomy" id="857342"/>
    <lineage>
        <taxon>Eukaryota</taxon>
        <taxon>Fungi</taxon>
        <taxon>Dikarya</taxon>
        <taxon>Ascomycota</taxon>
        <taxon>Pezizomycotina</taxon>
        <taxon>Leotiomycetes</taxon>
        <taxon>Helotiales</taxon>
        <taxon>Amorphothecaceae</taxon>
        <taxon>Amorphotheca</taxon>
    </lineage>
</organism>
<feature type="transmembrane region" description="Helical" evidence="5">
    <location>
        <begin position="499"/>
        <end position="521"/>
    </location>
</feature>
<evidence type="ECO:0000313" key="6">
    <source>
        <dbReference type="EMBL" id="PSS20687.1"/>
    </source>
</evidence>
<dbReference type="InterPro" id="IPR011701">
    <property type="entry name" value="MFS"/>
</dbReference>
<dbReference type="GO" id="GO:0022857">
    <property type="term" value="F:transmembrane transporter activity"/>
    <property type="evidence" value="ECO:0007669"/>
    <property type="project" value="InterPro"/>
</dbReference>
<feature type="transmembrane region" description="Helical" evidence="5">
    <location>
        <begin position="464"/>
        <end position="487"/>
    </location>
</feature>
<evidence type="ECO:0008006" key="8">
    <source>
        <dbReference type="Google" id="ProtNLM"/>
    </source>
</evidence>
<feature type="transmembrane region" description="Helical" evidence="5">
    <location>
        <begin position="144"/>
        <end position="169"/>
    </location>
</feature>
<feature type="transmembrane region" description="Helical" evidence="5">
    <location>
        <begin position="208"/>
        <end position="228"/>
    </location>
</feature>
<feature type="transmembrane region" description="Helical" evidence="5">
    <location>
        <begin position="405"/>
        <end position="426"/>
    </location>
</feature>
<feature type="transmembrane region" description="Helical" evidence="5">
    <location>
        <begin position="361"/>
        <end position="384"/>
    </location>
</feature>
<keyword evidence="4 5" id="KW-0472">Membrane</keyword>
<evidence type="ECO:0000256" key="1">
    <source>
        <dbReference type="ARBA" id="ARBA00004141"/>
    </source>
</evidence>
<evidence type="ECO:0000256" key="2">
    <source>
        <dbReference type="ARBA" id="ARBA00022692"/>
    </source>
</evidence>
<reference evidence="6 7" key="1">
    <citation type="journal article" date="2018" name="New Phytol.">
        <title>Comparative genomics and transcriptomics depict ericoid mycorrhizal fungi as versatile saprotrophs and plant mutualists.</title>
        <authorList>
            <person name="Martino E."/>
            <person name="Morin E."/>
            <person name="Grelet G.A."/>
            <person name="Kuo A."/>
            <person name="Kohler A."/>
            <person name="Daghino S."/>
            <person name="Barry K.W."/>
            <person name="Cichocki N."/>
            <person name="Clum A."/>
            <person name="Dockter R.B."/>
            <person name="Hainaut M."/>
            <person name="Kuo R.C."/>
            <person name="LaButti K."/>
            <person name="Lindahl B.D."/>
            <person name="Lindquist E.A."/>
            <person name="Lipzen A."/>
            <person name="Khouja H.R."/>
            <person name="Magnuson J."/>
            <person name="Murat C."/>
            <person name="Ohm R.A."/>
            <person name="Singer S.W."/>
            <person name="Spatafora J.W."/>
            <person name="Wang M."/>
            <person name="Veneault-Fourrey C."/>
            <person name="Henrissat B."/>
            <person name="Grigoriev I.V."/>
            <person name="Martin F.M."/>
            <person name="Perotto S."/>
        </authorList>
    </citation>
    <scope>NUCLEOTIDE SEQUENCE [LARGE SCALE GENOMIC DNA]</scope>
    <source>
        <strain evidence="6 7">ATCC 22711</strain>
    </source>
</reference>
<keyword evidence="3 5" id="KW-1133">Transmembrane helix</keyword>
<dbReference type="RefSeq" id="XP_024721957.1">
    <property type="nucleotide sequence ID" value="XM_024860682.1"/>
</dbReference>
<name>A0A2T3B4X1_AMORE</name>
<keyword evidence="7" id="KW-1185">Reference proteome</keyword>
<feature type="transmembrane region" description="Helical" evidence="5">
    <location>
        <begin position="53"/>
        <end position="73"/>
    </location>
</feature>
<evidence type="ECO:0000313" key="7">
    <source>
        <dbReference type="Proteomes" id="UP000241818"/>
    </source>
</evidence>
<dbReference type="SUPFAM" id="SSF103473">
    <property type="entry name" value="MFS general substrate transporter"/>
    <property type="match status" value="1"/>
</dbReference>
<dbReference type="AlphaFoldDB" id="A0A2T3B4X1"/>
<proteinExistence type="predicted"/>
<dbReference type="InterPro" id="IPR036259">
    <property type="entry name" value="MFS_trans_sf"/>
</dbReference>
<dbReference type="InParanoid" id="A0A2T3B4X1"/>
<accession>A0A2T3B4X1</accession>
<dbReference type="EMBL" id="KZ679010">
    <property type="protein sequence ID" value="PSS20687.1"/>
    <property type="molecule type" value="Genomic_DNA"/>
</dbReference>
<feature type="transmembrane region" description="Helical" evidence="5">
    <location>
        <begin position="432"/>
        <end position="457"/>
    </location>
</feature>
<dbReference type="OrthoDB" id="5215911at2759"/>
<feature type="transmembrane region" description="Helical" evidence="5">
    <location>
        <begin position="120"/>
        <end position="138"/>
    </location>
</feature>
<sequence>MASLDEQNPEMWPPGTVRLEAFTVTKGKDIILQPRPSDDPNDPLNWSNWRKNWNFALCSFYAMMVFALIDAATPTWGPMNVELGFSYSILNDSYAIGCGTLAFGAFLLIPFAVKYGRRPIYVVSTLAQFAVSVWSAKLETVADLLLVNAFSCMVGALAEVIVQMTIADIYFVHHRGLANTVYVWFSNFGSSLAPVAAGYITLSQGWRWVWWWCAIFFGVCAVLFFFSYEETKFSNSQITGVSPESQQDPSTEADHKSSILQEKTLPVEEESQTQDLSIPTVINPNIPRKTYWQRLAFATTSTGSFKDFARHGYQPAVVLFTFPAVFYMSWVYGVMLAWSTVMVTVLSSTMTLPPYNFDSAQIGLMSLPSFIGTTLGALLIGPISDRSILYLAHRNHGVYEPEMRLWAMAPFVPFVPAGALMFGIGLNNGLSWPIVAVGYAICNFGTAPISTIALTYITDSYTDIVGDALVGVTFTRNVIGTIFVFALSPWVDAVGITNMIVTITVIGTVVLLFVFVFILYGKRFRVRTAERYRYYAGRQVVGR</sequence>
<dbReference type="GeneID" id="36568763"/>
<dbReference type="Pfam" id="PF07690">
    <property type="entry name" value="MFS_1"/>
    <property type="match status" value="1"/>
</dbReference>
<feature type="transmembrane region" description="Helical" evidence="5">
    <location>
        <begin position="181"/>
        <end position="202"/>
    </location>
</feature>